<dbReference type="Proteomes" id="UP001403385">
    <property type="component" value="Unassembled WGS sequence"/>
</dbReference>
<feature type="transmembrane region" description="Helical" evidence="3">
    <location>
        <begin position="509"/>
        <end position="530"/>
    </location>
</feature>
<dbReference type="InterPro" id="IPR003567">
    <property type="entry name" value="Cyt_c_biogenesis"/>
</dbReference>
<feature type="transmembrane region" description="Helical" evidence="3">
    <location>
        <begin position="273"/>
        <end position="289"/>
    </location>
</feature>
<feature type="transmembrane region" description="Helical" evidence="3">
    <location>
        <begin position="375"/>
        <end position="393"/>
    </location>
</feature>
<proteinExistence type="inferred from homology"/>
<feature type="domain" description="Cytochrome c-type biogenesis protein CcmF C-terminal" evidence="5">
    <location>
        <begin position="340"/>
        <end position="542"/>
    </location>
</feature>
<feature type="transmembrane region" description="Helical" evidence="3">
    <location>
        <begin position="231"/>
        <end position="253"/>
    </location>
</feature>
<comment type="caution">
    <text evidence="6">The sequence shown here is derived from an EMBL/GenBank/DDBJ whole genome shotgun (WGS) entry which is preliminary data.</text>
</comment>
<feature type="transmembrane region" description="Helical" evidence="3">
    <location>
        <begin position="335"/>
        <end position="355"/>
    </location>
</feature>
<reference evidence="6 7" key="1">
    <citation type="submission" date="2024-04" db="EMBL/GenBank/DDBJ databases">
        <title>Novel genus in family Flammeovirgaceae.</title>
        <authorList>
            <person name="Nguyen T.H."/>
            <person name="Vuong T.Q."/>
            <person name="Le H."/>
            <person name="Kim S.-G."/>
        </authorList>
    </citation>
    <scope>NUCLEOTIDE SEQUENCE [LARGE SCALE GENOMIC DNA]</scope>
    <source>
        <strain evidence="6 7">JCM 23209</strain>
    </source>
</reference>
<feature type="transmembrane region" description="Helical" evidence="3">
    <location>
        <begin position="426"/>
        <end position="446"/>
    </location>
</feature>
<keyword evidence="3" id="KW-0472">Membrane</keyword>
<keyword evidence="7" id="KW-1185">Reference proteome</keyword>
<dbReference type="GO" id="GO:0020037">
    <property type="term" value="F:heme binding"/>
    <property type="evidence" value="ECO:0007669"/>
    <property type="project" value="InterPro"/>
</dbReference>
<keyword evidence="3" id="KW-1133">Transmembrane helix</keyword>
<accession>A0AAW9S6H0</accession>
<dbReference type="GO" id="GO:0017004">
    <property type="term" value="P:cytochrome complex assembly"/>
    <property type="evidence" value="ECO:0007669"/>
    <property type="project" value="UniProtKB-KW"/>
</dbReference>
<feature type="transmembrane region" description="Helical" evidence="3">
    <location>
        <begin position="296"/>
        <end position="315"/>
    </location>
</feature>
<dbReference type="GO" id="GO:0015232">
    <property type="term" value="F:heme transmembrane transporter activity"/>
    <property type="evidence" value="ECO:0007669"/>
    <property type="project" value="InterPro"/>
</dbReference>
<dbReference type="RefSeq" id="WP_346821419.1">
    <property type="nucleotide sequence ID" value="NZ_JBDKWZ010000006.1"/>
</dbReference>
<dbReference type="PANTHER" id="PTHR43653">
    <property type="entry name" value="CYTOCHROME C ASSEMBLY PROTEIN-RELATED"/>
    <property type="match status" value="1"/>
</dbReference>
<dbReference type="InterPro" id="IPR002541">
    <property type="entry name" value="Cyt_c_assembly"/>
</dbReference>
<feature type="transmembrane region" description="Helical" evidence="3">
    <location>
        <begin position="12"/>
        <end position="31"/>
    </location>
</feature>
<feature type="domain" description="Cytochrome c assembly protein" evidence="4">
    <location>
        <begin position="101"/>
        <end position="319"/>
    </location>
</feature>
<evidence type="ECO:0000313" key="7">
    <source>
        <dbReference type="Proteomes" id="UP001403385"/>
    </source>
</evidence>
<dbReference type="PANTHER" id="PTHR43653:SF1">
    <property type="entry name" value="CYTOCHROME C-TYPE BIOGENESIS PROTEIN CCMF"/>
    <property type="match status" value="1"/>
</dbReference>
<evidence type="ECO:0000313" key="6">
    <source>
        <dbReference type="EMBL" id="MEN7548641.1"/>
    </source>
</evidence>
<dbReference type="EMBL" id="JBDKWZ010000006">
    <property type="protein sequence ID" value="MEN7548641.1"/>
    <property type="molecule type" value="Genomic_DNA"/>
</dbReference>
<dbReference type="Pfam" id="PF16327">
    <property type="entry name" value="CcmF_C"/>
    <property type="match status" value="1"/>
</dbReference>
<keyword evidence="3" id="KW-0812">Transmembrane</keyword>
<evidence type="ECO:0000256" key="1">
    <source>
        <dbReference type="ARBA" id="ARBA00009186"/>
    </source>
</evidence>
<feature type="transmembrane region" description="Helical" evidence="3">
    <location>
        <begin position="483"/>
        <end position="502"/>
    </location>
</feature>
<dbReference type="PRINTS" id="PR01410">
    <property type="entry name" value="CCBIOGENESIS"/>
</dbReference>
<sequence length="854" mass="96813">MIHTFIGQLGSLMVNTAFITAILTAVAYWMASRSQADLQEKSWRKFGRISFMIHGLAVMGTVACLFFIIYNHYYEYHYAWSHSSNNLPVHFMISCFWEGQEGSFLLWIFWNVLLGFVLLKSAKNWEKHVMPVFAIVQAFLVSMILGVVIFNLKIGSSPFILLRDVIDAPIFKMDPNFVPEDGNGLNPLLQNYWMVIHPPTLFLGFAATLVPFAFLIGGLQCKKFSEWVKPALAWSHFAALVLGLGIMMGAYWAYETLNFGGYWNWDPVENAVYIPWLVLVGAIHVMIIYRNNHTALKTAMILVIATFILILYSTFLTRSGILGESSVHSFTDLGLSGQLLIYLFAFIGISVYYLAKNWKEIPTDEKEVSTYSREFWIFIGATTLCLAGFQVLIPTSIPVWNAILGLVGIDSNMAPPADQVEFYTKFQLWAAVAVALLSGTGQFFFWKKMDKQKFQDAIKLPVAATLIASALIISLGQVYDIKYIVLLTTSLYSVVANIFILFKLIKSKFTLVGGAVAHMGLAMMFIGILFSSGYSNVISLNMTGRPWSESFEEEMNRENLLIFRNEPRQMGEYTLTYKGPRAESEDIPGYFDRELLISTGIPYQAVLKDDIVLKGNTYAKRGDTIQVYNENTYYEIEYRKADGKVFTLYPRVQDNPQMGIAVSPDILNFWSSDIYTHLTTMAVDDDETHWSEPEHHEIAIGDTVIINDYFTILENVVRVDDPVQFDLTQGDFAVKARLRVLGLNQNYYIEPLYVIKDKRIGTVPNTNRALGIRATFEKIDPESGKFSFSIETSQKDWIVIKAEEKPFINVLWIGTILMCIGFGIAMVRRFSESKREILTDKSDMSIEKKNKAVA</sequence>
<evidence type="ECO:0000256" key="2">
    <source>
        <dbReference type="ARBA" id="ARBA00022748"/>
    </source>
</evidence>
<comment type="similarity">
    <text evidence="1">Belongs to the CcmF/CycK/Ccl1/NrfE/CcsA family.</text>
</comment>
<keyword evidence="2" id="KW-0201">Cytochrome c-type biogenesis</keyword>
<gene>
    <name evidence="6" type="primary">ccsA</name>
    <name evidence="6" type="ORF">AAG747_12015</name>
</gene>
<name>A0AAW9S6H0_9BACT</name>
<feature type="transmembrane region" description="Helical" evidence="3">
    <location>
        <begin position="807"/>
        <end position="827"/>
    </location>
</feature>
<evidence type="ECO:0000259" key="4">
    <source>
        <dbReference type="Pfam" id="PF01578"/>
    </source>
</evidence>
<feature type="transmembrane region" description="Helical" evidence="3">
    <location>
        <begin position="131"/>
        <end position="152"/>
    </location>
</feature>
<evidence type="ECO:0000259" key="5">
    <source>
        <dbReference type="Pfam" id="PF16327"/>
    </source>
</evidence>
<feature type="transmembrane region" description="Helical" evidence="3">
    <location>
        <begin position="51"/>
        <end position="70"/>
    </location>
</feature>
<protein>
    <submittedName>
        <fullName evidence="6">Cytochrome c biogenesis protein CcsA</fullName>
    </submittedName>
</protein>
<feature type="transmembrane region" description="Helical" evidence="3">
    <location>
        <begin position="102"/>
        <end position="119"/>
    </location>
</feature>
<feature type="transmembrane region" description="Helical" evidence="3">
    <location>
        <begin position="201"/>
        <end position="219"/>
    </location>
</feature>
<evidence type="ECO:0000256" key="3">
    <source>
        <dbReference type="SAM" id="Phobius"/>
    </source>
</evidence>
<dbReference type="InterPro" id="IPR032523">
    <property type="entry name" value="CcmF_C"/>
</dbReference>
<organism evidence="6 7">
    <name type="scientific">Rapidithrix thailandica</name>
    <dbReference type="NCBI Taxonomy" id="413964"/>
    <lineage>
        <taxon>Bacteria</taxon>
        <taxon>Pseudomonadati</taxon>
        <taxon>Bacteroidota</taxon>
        <taxon>Cytophagia</taxon>
        <taxon>Cytophagales</taxon>
        <taxon>Flammeovirgaceae</taxon>
        <taxon>Rapidithrix</taxon>
    </lineage>
</organism>
<dbReference type="AlphaFoldDB" id="A0AAW9S6H0"/>
<feature type="transmembrane region" description="Helical" evidence="3">
    <location>
        <begin position="458"/>
        <end position="477"/>
    </location>
</feature>
<dbReference type="Pfam" id="PF01578">
    <property type="entry name" value="Cytochrom_C_asm"/>
    <property type="match status" value="1"/>
</dbReference>
<dbReference type="GO" id="GO:0016020">
    <property type="term" value="C:membrane"/>
    <property type="evidence" value="ECO:0007669"/>
    <property type="project" value="InterPro"/>
</dbReference>